<keyword evidence="1" id="KW-1133">Transmembrane helix</keyword>
<proteinExistence type="predicted"/>
<comment type="caution">
    <text evidence="2">The sequence shown here is derived from an EMBL/GenBank/DDBJ whole genome shotgun (WGS) entry which is preliminary data.</text>
</comment>
<name>A0A8S1Y4R4_9CILI</name>
<gene>
    <name evidence="2" type="ORF">PPENT_87.1.T1520123</name>
</gene>
<reference evidence="2" key="1">
    <citation type="submission" date="2021-01" db="EMBL/GenBank/DDBJ databases">
        <authorList>
            <consortium name="Genoscope - CEA"/>
            <person name="William W."/>
        </authorList>
    </citation>
    <scope>NUCLEOTIDE SEQUENCE</scope>
</reference>
<evidence type="ECO:0000313" key="2">
    <source>
        <dbReference type="EMBL" id="CAD8208965.1"/>
    </source>
</evidence>
<feature type="transmembrane region" description="Helical" evidence="1">
    <location>
        <begin position="27"/>
        <end position="48"/>
    </location>
</feature>
<dbReference type="AlphaFoldDB" id="A0A8S1Y4R4"/>
<keyword evidence="3" id="KW-1185">Reference proteome</keyword>
<keyword evidence="1" id="KW-0812">Transmembrane</keyword>
<evidence type="ECO:0000313" key="3">
    <source>
        <dbReference type="Proteomes" id="UP000689195"/>
    </source>
</evidence>
<protein>
    <submittedName>
        <fullName evidence="2">Uncharacterized protein</fullName>
    </submittedName>
</protein>
<keyword evidence="1" id="KW-0472">Membrane</keyword>
<dbReference type="EMBL" id="CAJJDO010000152">
    <property type="protein sequence ID" value="CAD8208965.1"/>
    <property type="molecule type" value="Genomic_DNA"/>
</dbReference>
<evidence type="ECO:0000256" key="1">
    <source>
        <dbReference type="SAM" id="Phobius"/>
    </source>
</evidence>
<sequence length="110" mass="13206">MQLEYHSFNHYFQFTFLNKPFSNQFEYMKILITESLIVFNSISILLYLYQVELTQKSQIIINIGWLYISTFSLILAATFIIDLEQYIKKLIKFIGIVVKKQEQQLEPIFH</sequence>
<accession>A0A8S1Y4R4</accession>
<dbReference type="Proteomes" id="UP000689195">
    <property type="component" value="Unassembled WGS sequence"/>
</dbReference>
<organism evidence="2 3">
    <name type="scientific">Paramecium pentaurelia</name>
    <dbReference type="NCBI Taxonomy" id="43138"/>
    <lineage>
        <taxon>Eukaryota</taxon>
        <taxon>Sar</taxon>
        <taxon>Alveolata</taxon>
        <taxon>Ciliophora</taxon>
        <taxon>Intramacronucleata</taxon>
        <taxon>Oligohymenophorea</taxon>
        <taxon>Peniculida</taxon>
        <taxon>Parameciidae</taxon>
        <taxon>Paramecium</taxon>
    </lineage>
</organism>
<feature type="transmembrane region" description="Helical" evidence="1">
    <location>
        <begin position="60"/>
        <end position="81"/>
    </location>
</feature>